<dbReference type="EMBL" id="RSCJ01000054">
    <property type="protein sequence ID" value="RUR72226.1"/>
    <property type="molecule type" value="Genomic_DNA"/>
</dbReference>
<comment type="caution">
    <text evidence="1">The sequence shown here is derived from an EMBL/GenBank/DDBJ whole genome shotgun (WGS) entry which is preliminary data.</text>
</comment>
<accession>A0A3S0ZTZ9</accession>
<keyword evidence="2" id="KW-1185">Reference proteome</keyword>
<dbReference type="OrthoDB" id="333393at2"/>
<protein>
    <recommendedName>
        <fullName evidence="3">N-acetyltransferase domain-containing protein</fullName>
    </recommendedName>
</protein>
<dbReference type="Proteomes" id="UP000268857">
    <property type="component" value="Unassembled WGS sequence"/>
</dbReference>
<evidence type="ECO:0000313" key="1">
    <source>
        <dbReference type="EMBL" id="RUR72226.1"/>
    </source>
</evidence>
<dbReference type="STRING" id="211165.GCA_000317285_05906"/>
<gene>
    <name evidence="1" type="ORF">PCC6912_64430</name>
</gene>
<sequence>MESYLISTKDLSKEDMEDMYLLISTHFQGVKRNIFDGDLANKNWVILFKDEKLEKLQGFSTLLIYKTKFEGESLNVVYSGDTIIDPSAWSSSILSRAWIASVNKLRHEYCQGKLYWLLISSGYRTYRFLPIFWQEFYPRYDTPTPEYISRLLEFLACDRFGRYYDQQAGVVRFPHPQILRESLQGIPPERLQDPHIQFFEMRNPNHLQGDELVCLTEISEENLTRAGRRMWFADDSATQICKDKPRLASTVP</sequence>
<name>A0A3S0ZTZ9_CHLFR</name>
<dbReference type="AlphaFoldDB" id="A0A3S0ZTZ9"/>
<proteinExistence type="predicted"/>
<organism evidence="1 2">
    <name type="scientific">Chlorogloeopsis fritschii PCC 6912</name>
    <dbReference type="NCBI Taxonomy" id="211165"/>
    <lineage>
        <taxon>Bacteria</taxon>
        <taxon>Bacillati</taxon>
        <taxon>Cyanobacteriota</taxon>
        <taxon>Cyanophyceae</taxon>
        <taxon>Nostocales</taxon>
        <taxon>Chlorogloeopsidaceae</taxon>
        <taxon>Chlorogloeopsis</taxon>
    </lineage>
</organism>
<evidence type="ECO:0000313" key="2">
    <source>
        <dbReference type="Proteomes" id="UP000268857"/>
    </source>
</evidence>
<evidence type="ECO:0008006" key="3">
    <source>
        <dbReference type="Google" id="ProtNLM"/>
    </source>
</evidence>
<dbReference type="RefSeq" id="WP_016877912.1">
    <property type="nucleotide sequence ID" value="NZ_AJLN01000136.1"/>
</dbReference>
<reference evidence="1 2" key="1">
    <citation type="journal article" date="2019" name="Genome Biol. Evol.">
        <title>Day and night: Metabolic profiles and evolutionary relationships of six axenic non-marine cyanobacteria.</title>
        <authorList>
            <person name="Will S.E."/>
            <person name="Henke P."/>
            <person name="Boedeker C."/>
            <person name="Huang S."/>
            <person name="Brinkmann H."/>
            <person name="Rohde M."/>
            <person name="Jarek M."/>
            <person name="Friedl T."/>
            <person name="Seufert S."/>
            <person name="Schumacher M."/>
            <person name="Overmann J."/>
            <person name="Neumann-Schaal M."/>
            <person name="Petersen J."/>
        </authorList>
    </citation>
    <scope>NUCLEOTIDE SEQUENCE [LARGE SCALE GENOMIC DNA]</scope>
    <source>
        <strain evidence="1 2">PCC 6912</strain>
    </source>
</reference>